<gene>
    <name evidence="1" type="primary">csy2</name>
    <name evidence="1" type="ORF">NP589_19725</name>
</gene>
<organism evidence="1 2">
    <name type="scientific">Methylomonas rosea</name>
    <dbReference type="NCBI Taxonomy" id="2952227"/>
    <lineage>
        <taxon>Bacteria</taxon>
        <taxon>Pseudomonadati</taxon>
        <taxon>Pseudomonadota</taxon>
        <taxon>Gammaproteobacteria</taxon>
        <taxon>Methylococcales</taxon>
        <taxon>Methylococcaceae</taxon>
        <taxon>Methylomonas</taxon>
    </lineage>
</organism>
<dbReference type="Proteomes" id="UP001524570">
    <property type="component" value="Unassembled WGS sequence"/>
</dbReference>
<protein>
    <submittedName>
        <fullName evidence="1">Type I-F CRISPR-associated protein Csy2</fullName>
    </submittedName>
</protein>
<accession>A0ABT1TY18</accession>
<dbReference type="RefSeq" id="WP_256608502.1">
    <property type="nucleotide sequence ID" value="NZ_JANIBL010000082.1"/>
</dbReference>
<dbReference type="EMBL" id="JANIBL010000082">
    <property type="protein sequence ID" value="MCQ8119660.1"/>
    <property type="molecule type" value="Genomic_DNA"/>
</dbReference>
<evidence type="ECO:0000313" key="1">
    <source>
        <dbReference type="EMBL" id="MCQ8119660.1"/>
    </source>
</evidence>
<dbReference type="CDD" id="cd09736">
    <property type="entry name" value="Csy2_I-F"/>
    <property type="match status" value="1"/>
</dbReference>
<name>A0ABT1TY18_9GAMM</name>
<dbReference type="InterPro" id="IPR013398">
    <property type="entry name" value="CRISPR-assoc_prot_Csy2"/>
</dbReference>
<dbReference type="Pfam" id="PF09614">
    <property type="entry name" value="Cas_Csy2"/>
    <property type="match status" value="1"/>
</dbReference>
<sequence>MNRFLIVPRLKIHNANALSSPYTIGFPAMTAWLGGVHALQRKLNAASFAELRFNACAVSCHQIDLQTYQGRGDYVHSIVGTGNPLDKTGDRPSFIEEARCHLNVTLAIEYQGVDIGDTDEFLAAVQQQLTTMKLAGGDILSFKKPELLKIDGDIELGKLTRKLMPGYVLLEHRALMAEAMQEGQDAIDAMLDYLTVHHRSQIDADGHVTWSAERKTKGWIVPIAAGFHGIGDLGFAEQQRDPNTPHRFAESLVTLGEFVMPYRLKHLDQLLWRSRYDAQNKLYLIEQHSRNA</sequence>
<evidence type="ECO:0000313" key="2">
    <source>
        <dbReference type="Proteomes" id="UP001524570"/>
    </source>
</evidence>
<comment type="caution">
    <text evidence="1">The sequence shown here is derived from an EMBL/GenBank/DDBJ whole genome shotgun (WGS) entry which is preliminary data.</text>
</comment>
<proteinExistence type="predicted"/>
<keyword evidence="2" id="KW-1185">Reference proteome</keyword>
<reference evidence="1 2" key="1">
    <citation type="submission" date="2022-07" db="EMBL/GenBank/DDBJ databases">
        <title>Methylomonas rivi sp. nov., Methylomonas rosea sp. nov., Methylomonas aureus sp. nov. and Methylomonas subterranea sp. nov., four novel methanotrophs isolated from a freshwater creek and the deep terrestrial subsurface.</title>
        <authorList>
            <person name="Abin C."/>
            <person name="Sankaranarayanan K."/>
            <person name="Garner C."/>
            <person name="Sindelar R."/>
            <person name="Kotary K."/>
            <person name="Garner R."/>
            <person name="Barclay S."/>
            <person name="Lawson P."/>
            <person name="Krumholz L."/>
        </authorList>
    </citation>
    <scope>NUCLEOTIDE SEQUENCE [LARGE SCALE GENOMIC DNA]</scope>
    <source>
        <strain evidence="1 2">WSC-7</strain>
    </source>
</reference>
<dbReference type="NCBIfam" id="TIGR02565">
    <property type="entry name" value="cas_Csy2"/>
    <property type="match status" value="1"/>
</dbReference>